<evidence type="ECO:0000256" key="1">
    <source>
        <dbReference type="SAM" id="Phobius"/>
    </source>
</evidence>
<name>B2A888_NATTJ</name>
<dbReference type="EMBL" id="CP001034">
    <property type="protein sequence ID" value="ACB84454.1"/>
    <property type="molecule type" value="Genomic_DNA"/>
</dbReference>
<evidence type="ECO:0000313" key="2">
    <source>
        <dbReference type="EMBL" id="ACB84454.1"/>
    </source>
</evidence>
<reference evidence="2 3" key="2">
    <citation type="journal article" date="2011" name="J. Bacteriol.">
        <title>Complete genome sequence of the anaerobic, halophilic alkalithermophile Natranaerobius thermophilus JW/NM-WN-LF.</title>
        <authorList>
            <person name="Zhao B."/>
            <person name="Mesbah N.M."/>
            <person name="Dalin E."/>
            <person name="Goodwin L."/>
            <person name="Nolan M."/>
            <person name="Pitluck S."/>
            <person name="Chertkov O."/>
            <person name="Brettin T.S."/>
            <person name="Han J."/>
            <person name="Larimer F.W."/>
            <person name="Land M.L."/>
            <person name="Hauser L."/>
            <person name="Kyrpides N."/>
            <person name="Wiegel J."/>
        </authorList>
    </citation>
    <scope>NUCLEOTIDE SEQUENCE [LARGE SCALE GENOMIC DNA]</scope>
    <source>
        <strain evidence="3">ATCC BAA-1301 / DSM 18059 / JW/NM-WN-LF</strain>
    </source>
</reference>
<evidence type="ECO:0000313" key="3">
    <source>
        <dbReference type="Proteomes" id="UP000001683"/>
    </source>
</evidence>
<dbReference type="STRING" id="457570.Nther_0869"/>
<feature type="transmembrane region" description="Helical" evidence="1">
    <location>
        <begin position="78"/>
        <end position="98"/>
    </location>
</feature>
<sequence>MFGQLFLGIYFIIKGIVEFRVKKPDKPNIFISEALINSMPHEILPEYLNKLGMAHIGLGILIATMGQVEYWFDPNIEIFITTYIVLGAIFLGTIFILNKKYTGKFIIR</sequence>
<dbReference type="RefSeq" id="WP_012447332.1">
    <property type="nucleotide sequence ID" value="NC_010718.1"/>
</dbReference>
<organism evidence="2 3">
    <name type="scientific">Natranaerobius thermophilus (strain ATCC BAA-1301 / DSM 18059 / JW/NM-WN-LF)</name>
    <dbReference type="NCBI Taxonomy" id="457570"/>
    <lineage>
        <taxon>Bacteria</taxon>
        <taxon>Bacillati</taxon>
        <taxon>Bacillota</taxon>
        <taxon>Clostridia</taxon>
        <taxon>Natranaerobiales</taxon>
        <taxon>Natranaerobiaceae</taxon>
        <taxon>Natranaerobius</taxon>
    </lineage>
</organism>
<gene>
    <name evidence="2" type="ordered locus">Nther_0869</name>
</gene>
<keyword evidence="3" id="KW-1185">Reference proteome</keyword>
<dbReference type="HOGENOM" id="CLU_2194109_0_0_9"/>
<dbReference type="AlphaFoldDB" id="B2A888"/>
<protein>
    <submittedName>
        <fullName evidence="2">Uncharacterized protein</fullName>
    </submittedName>
</protein>
<dbReference type="KEGG" id="nth:Nther_0869"/>
<accession>B2A888</accession>
<keyword evidence="1" id="KW-1133">Transmembrane helix</keyword>
<dbReference type="Proteomes" id="UP000001683">
    <property type="component" value="Chromosome"/>
</dbReference>
<dbReference type="InParanoid" id="B2A888"/>
<keyword evidence="1" id="KW-0472">Membrane</keyword>
<keyword evidence="1" id="KW-0812">Transmembrane</keyword>
<reference evidence="2 3" key="1">
    <citation type="submission" date="2008-04" db="EMBL/GenBank/DDBJ databases">
        <title>Complete sequence of chromosome of Natranaerobius thermophilus JW/NM-WN-LF.</title>
        <authorList>
            <consortium name="US DOE Joint Genome Institute"/>
            <person name="Copeland A."/>
            <person name="Lucas S."/>
            <person name="Lapidus A."/>
            <person name="Glavina del Rio T."/>
            <person name="Dalin E."/>
            <person name="Tice H."/>
            <person name="Bruce D."/>
            <person name="Goodwin L."/>
            <person name="Pitluck S."/>
            <person name="Chertkov O."/>
            <person name="Brettin T."/>
            <person name="Detter J.C."/>
            <person name="Han C."/>
            <person name="Kuske C.R."/>
            <person name="Schmutz J."/>
            <person name="Larimer F."/>
            <person name="Land M."/>
            <person name="Hauser L."/>
            <person name="Kyrpides N."/>
            <person name="Lykidis A."/>
            <person name="Mesbah N.M."/>
            <person name="Wiegel J."/>
        </authorList>
    </citation>
    <scope>NUCLEOTIDE SEQUENCE [LARGE SCALE GENOMIC DNA]</scope>
    <source>
        <strain evidence="3">ATCC BAA-1301 / DSM 18059 / JW/NM-WN-LF</strain>
    </source>
</reference>
<proteinExistence type="predicted"/>
<dbReference type="OrthoDB" id="3035118at2"/>